<evidence type="ECO:0000313" key="2">
    <source>
        <dbReference type="EMBL" id="KKM07551.1"/>
    </source>
</evidence>
<accession>A0A0F9JPG3</accession>
<name>A0A0F9JPG3_9ZZZZ</name>
<feature type="region of interest" description="Disordered" evidence="1">
    <location>
        <begin position="1"/>
        <end position="22"/>
    </location>
</feature>
<proteinExistence type="predicted"/>
<evidence type="ECO:0008006" key="3">
    <source>
        <dbReference type="Google" id="ProtNLM"/>
    </source>
</evidence>
<dbReference type="AlphaFoldDB" id="A0A0F9JPG3"/>
<dbReference type="EMBL" id="LAZR01015745">
    <property type="protein sequence ID" value="KKM07551.1"/>
    <property type="molecule type" value="Genomic_DNA"/>
</dbReference>
<sequence length="483" mass="53278">MRTAMKKDREQREMESHRTEEANRLVEKWSRKHGLGDGLEEAYDENPRKVKNLVFVLENQEKHLQALTEGQISSAFSTTPENVMRIVRLGYPNSVRGEIFLEWGMETARDSIYYLKPIYSTTSSGRMRGATASNVTHESASYRYATEIEEESIGTGDDSTIVFTGASAGNVANPPLRPFTVKILVNEEIVAADNGSRTSGTLVGDDLDSSATNTVNYTSGAITVTFSTAPAAGATIVVQYFYDSEDSDQYADLGEVQLTLADYLFRAKPYPLGVSWSKMTELLLGTTLNIDAEEALIRGAADEVKKSLDFMACRMGYRRALSNSSVTFDADFASAGADSEMIHAQSIVRTIEDAGDVIYSALQRGGVTKMFGAPNICNYLRLHNRFSADGKQPTVGIHKIGSLDGIDIYKAPTSIVPTGKMVCVYRNEQVPEDVSIAFGTLVPLYQTQTLEFKNMYKEMGLAHFGDFRVLQSQYLILMNVTNL</sequence>
<protein>
    <recommendedName>
        <fullName evidence="3">Capsid protein</fullName>
    </recommendedName>
</protein>
<organism evidence="2">
    <name type="scientific">marine sediment metagenome</name>
    <dbReference type="NCBI Taxonomy" id="412755"/>
    <lineage>
        <taxon>unclassified sequences</taxon>
        <taxon>metagenomes</taxon>
        <taxon>ecological metagenomes</taxon>
    </lineage>
</organism>
<evidence type="ECO:0000256" key="1">
    <source>
        <dbReference type="SAM" id="MobiDB-lite"/>
    </source>
</evidence>
<reference evidence="2" key="1">
    <citation type="journal article" date="2015" name="Nature">
        <title>Complex archaea that bridge the gap between prokaryotes and eukaryotes.</title>
        <authorList>
            <person name="Spang A."/>
            <person name="Saw J.H."/>
            <person name="Jorgensen S.L."/>
            <person name="Zaremba-Niedzwiedzka K."/>
            <person name="Martijn J."/>
            <person name="Lind A.E."/>
            <person name="van Eijk R."/>
            <person name="Schleper C."/>
            <person name="Guy L."/>
            <person name="Ettema T.J."/>
        </authorList>
    </citation>
    <scope>NUCLEOTIDE SEQUENCE</scope>
</reference>
<gene>
    <name evidence="2" type="ORF">LCGC14_1732800</name>
</gene>
<comment type="caution">
    <text evidence="2">The sequence shown here is derived from an EMBL/GenBank/DDBJ whole genome shotgun (WGS) entry which is preliminary data.</text>
</comment>